<evidence type="ECO:0000313" key="1">
    <source>
        <dbReference type="EMBL" id="QRN53845.1"/>
    </source>
</evidence>
<dbReference type="RefSeq" id="WP_188796137.1">
    <property type="nucleotide sequence ID" value="NZ_BMIZ01000001.1"/>
</dbReference>
<dbReference type="Proteomes" id="UP000663181">
    <property type="component" value="Chromosome"/>
</dbReference>
<name>A0ABX7GTR3_9GAMM</name>
<sequence length="71" mass="7749">MSAVSVEVAAFLQFFISRSFAAFQSIFGAIPISIARSGEQQSPFLTAYAGHEPRMRIATAIGYESLFSRIT</sequence>
<evidence type="ECO:0000313" key="2">
    <source>
        <dbReference type="Proteomes" id="UP000663181"/>
    </source>
</evidence>
<keyword evidence="2" id="KW-1185">Reference proteome</keyword>
<gene>
    <name evidence="1" type="ORF">ISN74_00010</name>
</gene>
<organism evidence="1 2">
    <name type="scientific">Dyella caseinilytica</name>
    <dbReference type="NCBI Taxonomy" id="1849581"/>
    <lineage>
        <taxon>Bacteria</taxon>
        <taxon>Pseudomonadati</taxon>
        <taxon>Pseudomonadota</taxon>
        <taxon>Gammaproteobacteria</taxon>
        <taxon>Lysobacterales</taxon>
        <taxon>Rhodanobacteraceae</taxon>
        <taxon>Dyella</taxon>
    </lineage>
</organism>
<dbReference type="EMBL" id="CP064030">
    <property type="protein sequence ID" value="QRN53845.1"/>
    <property type="molecule type" value="Genomic_DNA"/>
</dbReference>
<accession>A0ABX7GTR3</accession>
<reference evidence="1 2" key="1">
    <citation type="submission" date="2020-10" db="EMBL/GenBank/DDBJ databases">
        <title>Phylogeny of dyella-like bacteria.</title>
        <authorList>
            <person name="Fu J."/>
        </authorList>
    </citation>
    <scope>NUCLEOTIDE SEQUENCE [LARGE SCALE GENOMIC DNA]</scope>
    <source>
        <strain evidence="1 2">DHOB09</strain>
    </source>
</reference>
<proteinExistence type="predicted"/>
<protein>
    <submittedName>
        <fullName evidence="1">Uncharacterized protein</fullName>
    </submittedName>
</protein>